<dbReference type="EMBL" id="LICS01000013">
    <property type="protein sequence ID" value="KRO95895.1"/>
    <property type="molecule type" value="Genomic_DNA"/>
</dbReference>
<comment type="caution">
    <text evidence="1">The sequence shown here is derived from an EMBL/GenBank/DDBJ whole genome shotgun (WGS) entry which is preliminary data.</text>
</comment>
<dbReference type="Proteomes" id="UP000051027">
    <property type="component" value="Unassembled WGS sequence"/>
</dbReference>
<organism evidence="1 2">
    <name type="scientific">SAR86 cluster bacterium BACL1 MAG-120820-bin45</name>
    <dbReference type="NCBI Taxonomy" id="1655612"/>
    <lineage>
        <taxon>Bacteria</taxon>
        <taxon>Pseudomonadati</taxon>
        <taxon>Pseudomonadota</taxon>
        <taxon>Gammaproteobacteria</taxon>
        <taxon>SAR86 cluster</taxon>
    </lineage>
</organism>
<dbReference type="AlphaFoldDB" id="A0A0R2U8R4"/>
<sequence>MDHTKYLCFIKIFLRLGKLYQYLEKEIMSKDKLDNDKKELPSATDDAADVMPKYIKKREKIDLRDQKFKFPPIDYEKPPHF</sequence>
<gene>
    <name evidence="1" type="ORF">ABS10_05525</name>
</gene>
<proteinExistence type="predicted"/>
<accession>A0A0R2U8R4</accession>
<protein>
    <submittedName>
        <fullName evidence="1">Uncharacterized protein</fullName>
    </submittedName>
</protein>
<name>A0A0R2U8R4_9GAMM</name>
<reference evidence="1 2" key="1">
    <citation type="submission" date="2015-10" db="EMBL/GenBank/DDBJ databases">
        <title>Metagenome-Assembled Genomes uncover a global brackish microbiome.</title>
        <authorList>
            <person name="Hugerth L.W."/>
            <person name="Larsson J."/>
            <person name="Alneberg J."/>
            <person name="Lindh M.V."/>
            <person name="Legrand C."/>
            <person name="Pinhassi J."/>
            <person name="Andersson A.F."/>
        </authorList>
    </citation>
    <scope>NUCLEOTIDE SEQUENCE [LARGE SCALE GENOMIC DNA]</scope>
    <source>
        <strain evidence="1">BACL1 MAG-120820-bin45</strain>
    </source>
</reference>
<evidence type="ECO:0000313" key="1">
    <source>
        <dbReference type="EMBL" id="KRO95895.1"/>
    </source>
</evidence>
<evidence type="ECO:0000313" key="2">
    <source>
        <dbReference type="Proteomes" id="UP000051027"/>
    </source>
</evidence>